<feature type="region of interest" description="Disordered" evidence="1">
    <location>
        <begin position="56"/>
        <end position="91"/>
    </location>
</feature>
<dbReference type="EMBL" id="QPFP01000001">
    <property type="protein sequence ID" value="TEB39668.1"/>
    <property type="molecule type" value="Genomic_DNA"/>
</dbReference>
<reference evidence="3 4" key="1">
    <citation type="journal article" date="2019" name="Nat. Ecol. Evol.">
        <title>Megaphylogeny resolves global patterns of mushroom evolution.</title>
        <authorList>
            <person name="Varga T."/>
            <person name="Krizsan K."/>
            <person name="Foldi C."/>
            <person name="Dima B."/>
            <person name="Sanchez-Garcia M."/>
            <person name="Sanchez-Ramirez S."/>
            <person name="Szollosi G.J."/>
            <person name="Szarkandi J.G."/>
            <person name="Papp V."/>
            <person name="Albert L."/>
            <person name="Andreopoulos W."/>
            <person name="Angelini C."/>
            <person name="Antonin V."/>
            <person name="Barry K.W."/>
            <person name="Bougher N.L."/>
            <person name="Buchanan P."/>
            <person name="Buyck B."/>
            <person name="Bense V."/>
            <person name="Catcheside P."/>
            <person name="Chovatia M."/>
            <person name="Cooper J."/>
            <person name="Damon W."/>
            <person name="Desjardin D."/>
            <person name="Finy P."/>
            <person name="Geml J."/>
            <person name="Haridas S."/>
            <person name="Hughes K."/>
            <person name="Justo A."/>
            <person name="Karasinski D."/>
            <person name="Kautmanova I."/>
            <person name="Kiss B."/>
            <person name="Kocsube S."/>
            <person name="Kotiranta H."/>
            <person name="LaButti K.M."/>
            <person name="Lechner B.E."/>
            <person name="Liimatainen K."/>
            <person name="Lipzen A."/>
            <person name="Lukacs Z."/>
            <person name="Mihaltcheva S."/>
            <person name="Morgado L.N."/>
            <person name="Niskanen T."/>
            <person name="Noordeloos M.E."/>
            <person name="Ohm R.A."/>
            <person name="Ortiz-Santana B."/>
            <person name="Ovrebo C."/>
            <person name="Racz N."/>
            <person name="Riley R."/>
            <person name="Savchenko A."/>
            <person name="Shiryaev A."/>
            <person name="Soop K."/>
            <person name="Spirin V."/>
            <person name="Szebenyi C."/>
            <person name="Tomsovsky M."/>
            <person name="Tulloss R.E."/>
            <person name="Uehling J."/>
            <person name="Grigoriev I.V."/>
            <person name="Vagvolgyi C."/>
            <person name="Papp T."/>
            <person name="Martin F.M."/>
            <person name="Miettinen O."/>
            <person name="Hibbett D.S."/>
            <person name="Nagy L.G."/>
        </authorList>
    </citation>
    <scope>NUCLEOTIDE SEQUENCE [LARGE SCALE GENOMIC DNA]</scope>
    <source>
        <strain evidence="3 4">FP101781</strain>
    </source>
</reference>
<keyword evidence="2" id="KW-0472">Membrane</keyword>
<accession>A0A4Y7U0T9</accession>
<organism evidence="3 4">
    <name type="scientific">Coprinellus micaceus</name>
    <name type="common">Glistening ink-cap mushroom</name>
    <name type="synonym">Coprinus micaceus</name>
    <dbReference type="NCBI Taxonomy" id="71717"/>
    <lineage>
        <taxon>Eukaryota</taxon>
        <taxon>Fungi</taxon>
        <taxon>Dikarya</taxon>
        <taxon>Basidiomycota</taxon>
        <taxon>Agaricomycotina</taxon>
        <taxon>Agaricomycetes</taxon>
        <taxon>Agaricomycetidae</taxon>
        <taxon>Agaricales</taxon>
        <taxon>Agaricineae</taxon>
        <taxon>Psathyrellaceae</taxon>
        <taxon>Coprinellus</taxon>
    </lineage>
</organism>
<keyword evidence="2" id="KW-1133">Transmembrane helix</keyword>
<keyword evidence="4" id="KW-1185">Reference proteome</keyword>
<feature type="transmembrane region" description="Helical" evidence="2">
    <location>
        <begin position="94"/>
        <end position="118"/>
    </location>
</feature>
<sequence length="330" mass="35205">MLVPLPGSSTTRTRVATTTVRGTRIRTITEPTPTRTVFVSTCVRVTATSTLTEIGDASLHHSPSSTSTDTSTSSKTLAVGGEPPPSDSGTKVNVGAIVGGLIGGFLAPFLLVLLLAWLRRKGVFRGLRSRPPHDEMRSVLPIGLTPPLGGSKSASDGALSTSTHRSKGKGTAANTPEPSTQQPPLDRRTSRSSRHSGPEYDRRGAVSPVWPDGQHIPTILPPRTDLRASNTTQPSSLCCDTPGSAPTWAVPWDAYATSPSPADSLDVDIFSSIGFVWLLLLIPRPLSEYTEGCQPCELLRPPIRNGTTCADWWYSSDEDEDAESRASPER</sequence>
<name>A0A4Y7U0T9_COPMI</name>
<comment type="caution">
    <text evidence="3">The sequence shown here is derived from an EMBL/GenBank/DDBJ whole genome shotgun (WGS) entry which is preliminary data.</text>
</comment>
<protein>
    <submittedName>
        <fullName evidence="3">Uncharacterized protein</fullName>
    </submittedName>
</protein>
<dbReference type="AlphaFoldDB" id="A0A4Y7U0T9"/>
<evidence type="ECO:0000313" key="3">
    <source>
        <dbReference type="EMBL" id="TEB39668.1"/>
    </source>
</evidence>
<evidence type="ECO:0000256" key="2">
    <source>
        <dbReference type="SAM" id="Phobius"/>
    </source>
</evidence>
<keyword evidence="2" id="KW-0812">Transmembrane</keyword>
<evidence type="ECO:0000313" key="4">
    <source>
        <dbReference type="Proteomes" id="UP000298030"/>
    </source>
</evidence>
<evidence type="ECO:0000256" key="1">
    <source>
        <dbReference type="SAM" id="MobiDB-lite"/>
    </source>
</evidence>
<proteinExistence type="predicted"/>
<feature type="compositionally biased region" description="Polar residues" evidence="1">
    <location>
        <begin position="152"/>
        <end position="163"/>
    </location>
</feature>
<feature type="region of interest" description="Disordered" evidence="1">
    <location>
        <begin position="127"/>
        <end position="238"/>
    </location>
</feature>
<feature type="compositionally biased region" description="Polar residues" evidence="1">
    <location>
        <begin position="172"/>
        <end position="183"/>
    </location>
</feature>
<feature type="compositionally biased region" description="Low complexity" evidence="1">
    <location>
        <begin position="62"/>
        <end position="76"/>
    </location>
</feature>
<dbReference type="Proteomes" id="UP000298030">
    <property type="component" value="Unassembled WGS sequence"/>
</dbReference>
<gene>
    <name evidence="3" type="ORF">FA13DRAFT_1784362</name>
</gene>
<feature type="compositionally biased region" description="Polar residues" evidence="1">
    <location>
        <begin position="227"/>
        <end position="238"/>
    </location>
</feature>